<dbReference type="InParanoid" id="A0A286UV63"/>
<dbReference type="PANTHER" id="PTHR45639:SF32">
    <property type="entry name" value="HEAT SHOCK PROTEIN PDR13"/>
    <property type="match status" value="1"/>
</dbReference>
<dbReference type="PANTHER" id="PTHR45639">
    <property type="entry name" value="HSC70CB, ISOFORM G-RELATED"/>
    <property type="match status" value="1"/>
</dbReference>
<dbReference type="GO" id="GO:0005829">
    <property type="term" value="C:cytosol"/>
    <property type="evidence" value="ECO:0007669"/>
    <property type="project" value="TreeGrafter"/>
</dbReference>
<keyword evidence="5" id="KW-1185">Reference proteome</keyword>
<dbReference type="AlphaFoldDB" id="A0A286UV63"/>
<dbReference type="Pfam" id="PF00012">
    <property type="entry name" value="HSP70"/>
    <property type="match status" value="2"/>
</dbReference>
<dbReference type="GO" id="GO:0005524">
    <property type="term" value="F:ATP binding"/>
    <property type="evidence" value="ECO:0007669"/>
    <property type="project" value="UniProtKB-KW"/>
</dbReference>
<dbReference type="Gene3D" id="3.30.420.40">
    <property type="match status" value="2"/>
</dbReference>
<evidence type="ECO:0000256" key="1">
    <source>
        <dbReference type="ARBA" id="ARBA00022741"/>
    </source>
</evidence>
<dbReference type="STRING" id="2282107.A0A286UV63"/>
<dbReference type="GO" id="GO:0140662">
    <property type="term" value="F:ATP-dependent protein folding chaperone"/>
    <property type="evidence" value="ECO:0007669"/>
    <property type="project" value="InterPro"/>
</dbReference>
<dbReference type="FunFam" id="3.90.640.10:FF:000021">
    <property type="entry name" value="Heat shock protein 14"/>
    <property type="match status" value="1"/>
</dbReference>
<organism evidence="4 5">
    <name type="scientific">Pyrrhoderma noxium</name>
    <dbReference type="NCBI Taxonomy" id="2282107"/>
    <lineage>
        <taxon>Eukaryota</taxon>
        <taxon>Fungi</taxon>
        <taxon>Dikarya</taxon>
        <taxon>Basidiomycota</taxon>
        <taxon>Agaricomycotina</taxon>
        <taxon>Agaricomycetes</taxon>
        <taxon>Hymenochaetales</taxon>
        <taxon>Hymenochaetaceae</taxon>
        <taxon>Pyrrhoderma</taxon>
    </lineage>
</organism>
<evidence type="ECO:0000256" key="2">
    <source>
        <dbReference type="ARBA" id="ARBA00022840"/>
    </source>
</evidence>
<gene>
    <name evidence="4" type="ORF">PNOK_0046000</name>
</gene>
<dbReference type="GO" id="GO:0005634">
    <property type="term" value="C:nucleus"/>
    <property type="evidence" value="ECO:0007669"/>
    <property type="project" value="TreeGrafter"/>
</dbReference>
<evidence type="ECO:0000256" key="3">
    <source>
        <dbReference type="SAM" id="MobiDB-lite"/>
    </source>
</evidence>
<accession>A0A286UV63</accession>
<dbReference type="FunCoup" id="A0A286UV63">
    <property type="interactions" value="15"/>
</dbReference>
<keyword evidence="1" id="KW-0547">Nucleotide-binding</keyword>
<feature type="compositionally biased region" description="Acidic residues" evidence="3">
    <location>
        <begin position="538"/>
        <end position="552"/>
    </location>
</feature>
<dbReference type="Gene3D" id="3.30.30.30">
    <property type="match status" value="1"/>
</dbReference>
<sequence length="622" mass="66460">MAQFTKMSAPNGSAPEATGKKMSTVVGINFGNTYASIAVITKEGLADCIANEDGERQIACAISFQGEELYIGNQAKPQLVKNAENTIINFRNLLGKKFSEIPKDQPIISAPVIQHPNQPDVAAYKVTVLQPAPTPLPAGSVKSSSNTPAASVLPTPRSEPIPAERILTVEEVTSIFLKSLVGSAEDFLGKKVDGAVIAVPSWFDDAARTALEAAAAEAGVKVLQLVDEAGAGSLVTVTTPVEGLDPDRIALLVDLGQSSLALSVLSLRHGLIYSVASSRRDDINTEQIDTKIIKFFAKEFTKKTKIPLTVCPAVENTDKRAEARFRLAIEHTKRTISASPGAATCSVESLKDGFDFTGAINRMRFDMESRSVYDAVVKASIDLLASAGLEPLHVDEIIYVGGSASLPGLDEAFFAKGFSEDMITPFTAGTVIGGEIAAEEDAHPELALAFKPESSHAQVHATAKAIGLILPSADAEAGELGGQWVLGVPRETPLPYRRIVQFDCDLGEGDSEKVVGLELWEVSESVKVTKIPPPPREPDEEDDEEFEEEDEEVREKTLVKDSQLGALRIVSKNHQKENGKIKTRLQVQFVVSNAGGVILSVAEVKKDGSLSEASTFSIPALH</sequence>
<dbReference type="Proteomes" id="UP000217199">
    <property type="component" value="Unassembled WGS sequence"/>
</dbReference>
<reference evidence="4 5" key="1">
    <citation type="journal article" date="2017" name="Mol. Ecol.">
        <title>Comparative and population genomic landscape of Phellinus noxius: A hypervariable fungus causing root rot in trees.</title>
        <authorList>
            <person name="Chung C.L."/>
            <person name="Lee T.J."/>
            <person name="Akiba M."/>
            <person name="Lee H.H."/>
            <person name="Kuo T.H."/>
            <person name="Liu D."/>
            <person name="Ke H.M."/>
            <person name="Yokoi T."/>
            <person name="Roa M.B."/>
            <person name="Lu M.J."/>
            <person name="Chang Y.Y."/>
            <person name="Ann P.J."/>
            <person name="Tsai J.N."/>
            <person name="Chen C.Y."/>
            <person name="Tzean S.S."/>
            <person name="Ota Y."/>
            <person name="Hattori T."/>
            <person name="Sahashi N."/>
            <person name="Liou R.F."/>
            <person name="Kikuchi T."/>
            <person name="Tsai I.J."/>
        </authorList>
    </citation>
    <scope>NUCLEOTIDE SEQUENCE [LARGE SCALE GENOMIC DNA]</scope>
    <source>
        <strain evidence="4 5">FFPRI411160</strain>
    </source>
</reference>
<dbReference type="SUPFAM" id="SSF53067">
    <property type="entry name" value="Actin-like ATPase domain"/>
    <property type="match status" value="2"/>
</dbReference>
<feature type="region of interest" description="Disordered" evidence="3">
    <location>
        <begin position="529"/>
        <end position="554"/>
    </location>
</feature>
<dbReference type="PRINTS" id="PR00301">
    <property type="entry name" value="HEATSHOCK70"/>
</dbReference>
<dbReference type="EMBL" id="NBII01000001">
    <property type="protein sequence ID" value="PAV23392.1"/>
    <property type="molecule type" value="Genomic_DNA"/>
</dbReference>
<protein>
    <submittedName>
        <fullName evidence="4">Actin-like ATPase domain-containing</fullName>
    </submittedName>
</protein>
<dbReference type="Gene3D" id="3.90.640.10">
    <property type="entry name" value="Actin, Chain A, domain 4"/>
    <property type="match status" value="1"/>
</dbReference>
<feature type="region of interest" description="Disordered" evidence="3">
    <location>
        <begin position="136"/>
        <end position="157"/>
    </location>
</feature>
<name>A0A286UV63_9AGAM</name>
<dbReference type="InterPro" id="IPR043129">
    <property type="entry name" value="ATPase_NBD"/>
</dbReference>
<proteinExistence type="predicted"/>
<keyword evidence="2" id="KW-0067">ATP-binding</keyword>
<evidence type="ECO:0000313" key="4">
    <source>
        <dbReference type="EMBL" id="PAV23392.1"/>
    </source>
</evidence>
<comment type="caution">
    <text evidence="4">The sequence shown here is derived from an EMBL/GenBank/DDBJ whole genome shotgun (WGS) entry which is preliminary data.</text>
</comment>
<dbReference type="InterPro" id="IPR013126">
    <property type="entry name" value="Hsp_70_fam"/>
</dbReference>
<evidence type="ECO:0000313" key="5">
    <source>
        <dbReference type="Proteomes" id="UP000217199"/>
    </source>
</evidence>
<dbReference type="OrthoDB" id="29851at2759"/>